<protein>
    <submittedName>
        <fullName evidence="2">Uncharacterized protein</fullName>
    </submittedName>
</protein>
<feature type="non-terminal residue" evidence="2">
    <location>
        <position position="106"/>
    </location>
</feature>
<feature type="non-terminal residue" evidence="2">
    <location>
        <position position="1"/>
    </location>
</feature>
<proteinExistence type="predicted"/>
<reference evidence="2 3" key="1">
    <citation type="journal article" date="2018" name="Front. Microbiol.">
        <title>Genome-Wide Analysis of Corynespora cassiicola Leaf Fall Disease Putative Effectors.</title>
        <authorList>
            <person name="Lopez D."/>
            <person name="Ribeiro S."/>
            <person name="Label P."/>
            <person name="Fumanal B."/>
            <person name="Venisse J.S."/>
            <person name="Kohler A."/>
            <person name="de Oliveira R.R."/>
            <person name="Labutti K."/>
            <person name="Lipzen A."/>
            <person name="Lail K."/>
            <person name="Bauer D."/>
            <person name="Ohm R.A."/>
            <person name="Barry K.W."/>
            <person name="Spatafora J."/>
            <person name="Grigoriev I.V."/>
            <person name="Martin F.M."/>
            <person name="Pujade-Renaud V."/>
        </authorList>
    </citation>
    <scope>NUCLEOTIDE SEQUENCE [LARGE SCALE GENOMIC DNA]</scope>
    <source>
        <strain evidence="2 3">Philippines</strain>
    </source>
</reference>
<feature type="compositionally biased region" description="Basic and acidic residues" evidence="1">
    <location>
        <begin position="25"/>
        <end position="40"/>
    </location>
</feature>
<sequence>TAPFRRAFAVSAVRPAKQYPDDLSTNEKTKTDLYPDDEHATRKRDRLNIQEDSVGAGMESAHKHGEGGHATERKDSAGGVKKAKEEHPEAPDPAIGMQDERGGRGA</sequence>
<feature type="compositionally biased region" description="Basic and acidic residues" evidence="1">
    <location>
        <begin position="60"/>
        <end position="90"/>
    </location>
</feature>
<organism evidence="2 3">
    <name type="scientific">Corynespora cassiicola Philippines</name>
    <dbReference type="NCBI Taxonomy" id="1448308"/>
    <lineage>
        <taxon>Eukaryota</taxon>
        <taxon>Fungi</taxon>
        <taxon>Dikarya</taxon>
        <taxon>Ascomycota</taxon>
        <taxon>Pezizomycotina</taxon>
        <taxon>Dothideomycetes</taxon>
        <taxon>Pleosporomycetidae</taxon>
        <taxon>Pleosporales</taxon>
        <taxon>Corynesporascaceae</taxon>
        <taxon>Corynespora</taxon>
    </lineage>
</organism>
<dbReference type="AlphaFoldDB" id="A0A2T2NMD4"/>
<keyword evidence="3" id="KW-1185">Reference proteome</keyword>
<name>A0A2T2NMD4_CORCC</name>
<dbReference type="Proteomes" id="UP000240883">
    <property type="component" value="Unassembled WGS sequence"/>
</dbReference>
<evidence type="ECO:0000313" key="2">
    <source>
        <dbReference type="EMBL" id="PSN66529.1"/>
    </source>
</evidence>
<accession>A0A2T2NMD4</accession>
<gene>
    <name evidence="2" type="ORF">BS50DRAFT_456568</name>
</gene>
<feature type="region of interest" description="Disordered" evidence="1">
    <location>
        <begin position="1"/>
        <end position="106"/>
    </location>
</feature>
<dbReference type="EMBL" id="KZ678136">
    <property type="protein sequence ID" value="PSN66529.1"/>
    <property type="molecule type" value="Genomic_DNA"/>
</dbReference>
<evidence type="ECO:0000313" key="3">
    <source>
        <dbReference type="Proteomes" id="UP000240883"/>
    </source>
</evidence>
<evidence type="ECO:0000256" key="1">
    <source>
        <dbReference type="SAM" id="MobiDB-lite"/>
    </source>
</evidence>
<dbReference type="OrthoDB" id="3945172at2759"/>